<name>A0A0T6LMZ4_WENVI</name>
<dbReference type="Pfam" id="PF01520">
    <property type="entry name" value="Amidase_3"/>
    <property type="match status" value="1"/>
</dbReference>
<comment type="caution">
    <text evidence="3">The sequence shown here is derived from an EMBL/GenBank/DDBJ whole genome shotgun (WGS) entry which is preliminary data.</text>
</comment>
<dbReference type="eggNOG" id="COG3409">
    <property type="taxonomic scope" value="Bacteria"/>
</dbReference>
<dbReference type="eggNOG" id="COG0860">
    <property type="taxonomic scope" value="Bacteria"/>
</dbReference>
<dbReference type="Gene3D" id="1.10.101.10">
    <property type="entry name" value="PGBD-like superfamily/PGBD"/>
    <property type="match status" value="2"/>
</dbReference>
<evidence type="ECO:0000313" key="4">
    <source>
        <dbReference type="Proteomes" id="UP000050867"/>
    </source>
</evidence>
<dbReference type="SUPFAM" id="SSF53187">
    <property type="entry name" value="Zn-dependent exopeptidases"/>
    <property type="match status" value="1"/>
</dbReference>
<sequence length="385" mass="42257">MFKREDTGPAVADIRSRLVALRLLPDDPRAQTPDDAVFDTAMEDAVRHFQQDRALTADGVVGPETFRHLEEARWRLGDRLLAHSVSHPMVGDDIARLQQRLLDMGFVPGRVDGIYGPDTAQAVREFQRNTGLRPDGTCGPATFTVLARLTRTVVGGHPHVMRESEELRRSGPSLAGKVLVLDPGHGGDDPGATCHGLREADVMWDLVNRLEGRLTALGVRTYLTRSQHTGGTEADRARFANATEADLAVSLHTDSHPNPRAHGVSAYYYGYDRHGRWSHTGRSFAGFARREIVARCGFGDNRSHGKTWTLLRTTRMPTVRLDLGYLSNPDDAARLASAEAQTLIVESIAVALQRLYLPPEDDAPTGVLNLPLRLTAPPTMDEATS</sequence>
<dbReference type="SMART" id="SM00646">
    <property type="entry name" value="Ami_3"/>
    <property type="match status" value="1"/>
</dbReference>
<dbReference type="InterPro" id="IPR036366">
    <property type="entry name" value="PGBDSf"/>
</dbReference>
<dbReference type="AlphaFoldDB" id="A0A0T6LMZ4"/>
<dbReference type="GO" id="GO:0030288">
    <property type="term" value="C:outer membrane-bounded periplasmic space"/>
    <property type="evidence" value="ECO:0007669"/>
    <property type="project" value="TreeGrafter"/>
</dbReference>
<dbReference type="InterPro" id="IPR036365">
    <property type="entry name" value="PGBD-like_sf"/>
</dbReference>
<organism evidence="3 4">
    <name type="scientific">Wenjunlia vitaminophila</name>
    <name type="common">Streptomyces vitaminophilus</name>
    <dbReference type="NCBI Taxonomy" id="76728"/>
    <lineage>
        <taxon>Bacteria</taxon>
        <taxon>Bacillati</taxon>
        <taxon>Actinomycetota</taxon>
        <taxon>Actinomycetes</taxon>
        <taxon>Kitasatosporales</taxon>
        <taxon>Streptomycetaceae</taxon>
        <taxon>Wenjunlia</taxon>
    </lineage>
</organism>
<keyword evidence="4" id="KW-1185">Reference proteome</keyword>
<dbReference type="Proteomes" id="UP000050867">
    <property type="component" value="Unassembled WGS sequence"/>
</dbReference>
<dbReference type="PANTHER" id="PTHR30404">
    <property type="entry name" value="N-ACETYLMURAMOYL-L-ALANINE AMIDASE"/>
    <property type="match status" value="1"/>
</dbReference>
<dbReference type="OrthoDB" id="9815541at2"/>
<dbReference type="InterPro" id="IPR002477">
    <property type="entry name" value="Peptidoglycan-bd-like"/>
</dbReference>
<keyword evidence="1" id="KW-0378">Hydrolase</keyword>
<dbReference type="Gene3D" id="3.40.630.40">
    <property type="entry name" value="Zn-dependent exopeptidases"/>
    <property type="match status" value="1"/>
</dbReference>
<dbReference type="CDD" id="cd02696">
    <property type="entry name" value="MurNAc-LAA"/>
    <property type="match status" value="1"/>
</dbReference>
<dbReference type="STRING" id="76728.AQ490_07530"/>
<dbReference type="InterPro" id="IPR002508">
    <property type="entry name" value="MurNAc-LAA_cat"/>
</dbReference>
<dbReference type="GO" id="GO:0008745">
    <property type="term" value="F:N-acetylmuramoyl-L-alanine amidase activity"/>
    <property type="evidence" value="ECO:0007669"/>
    <property type="project" value="InterPro"/>
</dbReference>
<dbReference type="Pfam" id="PF01471">
    <property type="entry name" value="PG_binding_1"/>
    <property type="match status" value="2"/>
</dbReference>
<dbReference type="EMBL" id="LLZU01000037">
    <property type="protein sequence ID" value="KRV47447.1"/>
    <property type="molecule type" value="Genomic_DNA"/>
</dbReference>
<feature type="domain" description="MurNAc-LAA" evidence="2">
    <location>
        <begin position="237"/>
        <end position="353"/>
    </location>
</feature>
<protein>
    <submittedName>
        <fullName evidence="3">N-acetylmuramoyl-L-alanine amidase</fullName>
    </submittedName>
</protein>
<proteinExistence type="predicted"/>
<dbReference type="SUPFAM" id="SSF47090">
    <property type="entry name" value="PGBD-like"/>
    <property type="match status" value="2"/>
</dbReference>
<dbReference type="GO" id="GO:0009253">
    <property type="term" value="P:peptidoglycan catabolic process"/>
    <property type="evidence" value="ECO:0007669"/>
    <property type="project" value="InterPro"/>
</dbReference>
<dbReference type="PANTHER" id="PTHR30404:SF0">
    <property type="entry name" value="N-ACETYLMURAMOYL-L-ALANINE AMIDASE AMIC"/>
    <property type="match status" value="1"/>
</dbReference>
<evidence type="ECO:0000313" key="3">
    <source>
        <dbReference type="EMBL" id="KRV47447.1"/>
    </source>
</evidence>
<dbReference type="InterPro" id="IPR050695">
    <property type="entry name" value="N-acetylmuramoyl_amidase_3"/>
</dbReference>
<gene>
    <name evidence="3" type="ORF">AQ490_07530</name>
</gene>
<accession>A0A0T6LMZ4</accession>
<evidence type="ECO:0000259" key="2">
    <source>
        <dbReference type="SMART" id="SM00646"/>
    </source>
</evidence>
<reference evidence="3 4" key="1">
    <citation type="submission" date="2015-10" db="EMBL/GenBank/DDBJ databases">
        <title>Draft genome sequence of pyrrolomycin-producing Streptomyces vitaminophilus.</title>
        <authorList>
            <person name="Graham D.E."/>
            <person name="Mahan K.M."/>
            <person name="Klingeman D.M."/>
            <person name="Hettich R.L."/>
            <person name="Parry R.J."/>
        </authorList>
    </citation>
    <scope>NUCLEOTIDE SEQUENCE [LARGE SCALE GENOMIC DNA]</scope>
    <source>
        <strain evidence="3 4">ATCC 31673</strain>
    </source>
</reference>
<evidence type="ECO:0000256" key="1">
    <source>
        <dbReference type="ARBA" id="ARBA00022801"/>
    </source>
</evidence>